<organism evidence="2 3">
    <name type="scientific">Amycolatopsis tucumanensis</name>
    <dbReference type="NCBI Taxonomy" id="401106"/>
    <lineage>
        <taxon>Bacteria</taxon>
        <taxon>Bacillati</taxon>
        <taxon>Actinomycetota</taxon>
        <taxon>Actinomycetes</taxon>
        <taxon>Pseudonocardiales</taxon>
        <taxon>Pseudonocardiaceae</taxon>
        <taxon>Amycolatopsis</taxon>
    </lineage>
</organism>
<evidence type="ECO:0000256" key="1">
    <source>
        <dbReference type="SAM" id="MobiDB-lite"/>
    </source>
</evidence>
<name>A0ABP7JHD6_9PSEU</name>
<feature type="region of interest" description="Disordered" evidence="1">
    <location>
        <begin position="1"/>
        <end position="145"/>
    </location>
</feature>
<evidence type="ECO:0000313" key="3">
    <source>
        <dbReference type="Proteomes" id="UP001501624"/>
    </source>
</evidence>
<reference evidence="3" key="1">
    <citation type="journal article" date="2019" name="Int. J. Syst. Evol. Microbiol.">
        <title>The Global Catalogue of Microorganisms (GCM) 10K type strain sequencing project: providing services to taxonomists for standard genome sequencing and annotation.</title>
        <authorList>
            <consortium name="The Broad Institute Genomics Platform"/>
            <consortium name="The Broad Institute Genome Sequencing Center for Infectious Disease"/>
            <person name="Wu L."/>
            <person name="Ma J."/>
        </authorList>
    </citation>
    <scope>NUCLEOTIDE SEQUENCE [LARGE SCALE GENOMIC DNA]</scope>
    <source>
        <strain evidence="3">JCM 17017</strain>
    </source>
</reference>
<gene>
    <name evidence="2" type="ORF">GCM10022380_73030</name>
</gene>
<feature type="compositionally biased region" description="Basic and acidic residues" evidence="1">
    <location>
        <begin position="106"/>
        <end position="119"/>
    </location>
</feature>
<keyword evidence="3" id="KW-1185">Reference proteome</keyword>
<accession>A0ABP7JHD6</accession>
<dbReference type="EMBL" id="BAABCM010000014">
    <property type="protein sequence ID" value="GAA3844173.1"/>
    <property type="molecule type" value="Genomic_DNA"/>
</dbReference>
<proteinExistence type="predicted"/>
<feature type="compositionally biased region" description="Pro residues" evidence="1">
    <location>
        <begin position="124"/>
        <end position="139"/>
    </location>
</feature>
<dbReference type="PRINTS" id="PR01217">
    <property type="entry name" value="PRICHEXTENSN"/>
</dbReference>
<dbReference type="Proteomes" id="UP001501624">
    <property type="component" value="Unassembled WGS sequence"/>
</dbReference>
<comment type="caution">
    <text evidence="2">The sequence shown here is derived from an EMBL/GenBank/DDBJ whole genome shotgun (WGS) entry which is preliminary data.</text>
</comment>
<evidence type="ECO:0000313" key="2">
    <source>
        <dbReference type="EMBL" id="GAA3844173.1"/>
    </source>
</evidence>
<sequence>MTVPMGPPRRPIERNAPAATHSTPADGGPRHGPAPAGRAPDRTRIPGTAAPPPPRRVIAKGAAPTRARHTAPPTTPDPAPRRATTKRPVPTPTRARHTAPPTTPDRAPREATTEPHPDGARPAAPGPVPCHPAATPLPVPALERP</sequence>
<protein>
    <submittedName>
        <fullName evidence="2">Uncharacterized protein</fullName>
    </submittedName>
</protein>
<feature type="compositionally biased region" description="Low complexity" evidence="1">
    <location>
        <begin position="24"/>
        <end position="38"/>
    </location>
</feature>